<protein>
    <submittedName>
        <fullName evidence="3">Uncharacterized protein</fullName>
    </submittedName>
</protein>
<evidence type="ECO:0000256" key="2">
    <source>
        <dbReference type="SAM" id="Phobius"/>
    </source>
</evidence>
<gene>
    <name evidence="3" type="ORF">HD593_008706</name>
</gene>
<keyword evidence="2" id="KW-1133">Transmembrane helix</keyword>
<accession>A0A7X0P2M6</accession>
<sequence>MTDSATPAPGTPDDPAGTREAAPRPAWLRALIAVGRRWPSLLALAWAAYSLSDVGDGLEYVILFVLPAAGYLFIAVADRPRITWAAVIALLATVVVLRALDIDPWPPLALVVIALAALGLVNGRLRRPRIFALQAPGALAFMASGILALSVPPATGGYLVAAGLVGHAVWDGFHWRANKIVARSYAEWCGVLDLVLGLGLLILLLTR</sequence>
<organism evidence="3 4">
    <name type="scientific">Nonomuraea rubra</name>
    <dbReference type="NCBI Taxonomy" id="46180"/>
    <lineage>
        <taxon>Bacteria</taxon>
        <taxon>Bacillati</taxon>
        <taxon>Actinomycetota</taxon>
        <taxon>Actinomycetes</taxon>
        <taxon>Streptosporangiales</taxon>
        <taxon>Streptosporangiaceae</taxon>
        <taxon>Nonomuraea</taxon>
    </lineage>
</organism>
<evidence type="ECO:0000313" key="4">
    <source>
        <dbReference type="Proteomes" id="UP000565579"/>
    </source>
</evidence>
<feature type="region of interest" description="Disordered" evidence="1">
    <location>
        <begin position="1"/>
        <end position="21"/>
    </location>
</feature>
<feature type="transmembrane region" description="Helical" evidence="2">
    <location>
        <begin position="105"/>
        <end position="123"/>
    </location>
</feature>
<proteinExistence type="predicted"/>
<evidence type="ECO:0000313" key="3">
    <source>
        <dbReference type="EMBL" id="MBB6553911.1"/>
    </source>
</evidence>
<keyword evidence="2" id="KW-0472">Membrane</keyword>
<feature type="transmembrane region" description="Helical" evidence="2">
    <location>
        <begin position="60"/>
        <end position="77"/>
    </location>
</feature>
<feature type="transmembrane region" description="Helical" evidence="2">
    <location>
        <begin position="82"/>
        <end position="99"/>
    </location>
</feature>
<keyword evidence="2" id="KW-0812">Transmembrane</keyword>
<reference evidence="3 4" key="1">
    <citation type="submission" date="2020-08" db="EMBL/GenBank/DDBJ databases">
        <title>Sequencing the genomes of 1000 actinobacteria strains.</title>
        <authorList>
            <person name="Klenk H.-P."/>
        </authorList>
    </citation>
    <scope>NUCLEOTIDE SEQUENCE [LARGE SCALE GENOMIC DNA]</scope>
    <source>
        <strain evidence="3 4">DSM 43768</strain>
    </source>
</reference>
<feature type="compositionally biased region" description="Low complexity" evidence="1">
    <location>
        <begin position="1"/>
        <end position="15"/>
    </location>
</feature>
<name>A0A7X0P2M6_9ACTN</name>
<feature type="transmembrane region" description="Helical" evidence="2">
    <location>
        <begin position="130"/>
        <end position="149"/>
    </location>
</feature>
<dbReference type="EMBL" id="JACHMI010000001">
    <property type="protein sequence ID" value="MBB6553911.1"/>
    <property type="molecule type" value="Genomic_DNA"/>
</dbReference>
<feature type="transmembrane region" description="Helical" evidence="2">
    <location>
        <begin position="185"/>
        <end position="205"/>
    </location>
</feature>
<dbReference type="Proteomes" id="UP000565579">
    <property type="component" value="Unassembled WGS sequence"/>
</dbReference>
<keyword evidence="4" id="KW-1185">Reference proteome</keyword>
<comment type="caution">
    <text evidence="3">The sequence shown here is derived from an EMBL/GenBank/DDBJ whole genome shotgun (WGS) entry which is preliminary data.</text>
</comment>
<dbReference type="AlphaFoldDB" id="A0A7X0P2M6"/>
<dbReference type="RefSeq" id="WP_185108384.1">
    <property type="nucleotide sequence ID" value="NZ_BAAAXY010000013.1"/>
</dbReference>
<evidence type="ECO:0000256" key="1">
    <source>
        <dbReference type="SAM" id="MobiDB-lite"/>
    </source>
</evidence>